<evidence type="ECO:0000259" key="1">
    <source>
        <dbReference type="Pfam" id="PF01261"/>
    </source>
</evidence>
<name>V7I9N6_9CLOT</name>
<dbReference type="RefSeq" id="WP_023383464.1">
    <property type="nucleotide sequence ID" value="NZ_AXUN02000004.1"/>
</dbReference>
<dbReference type="Pfam" id="PF01261">
    <property type="entry name" value="AP_endonuc_2"/>
    <property type="match status" value="1"/>
</dbReference>
<dbReference type="AlphaFoldDB" id="V7I9N6"/>
<dbReference type="PATRIC" id="fig|994573.3.peg.67"/>
<keyword evidence="3" id="KW-1185">Reference proteome</keyword>
<evidence type="ECO:0000313" key="2">
    <source>
        <dbReference type="EMBL" id="ETA82573.1"/>
    </source>
</evidence>
<dbReference type="InterPro" id="IPR013022">
    <property type="entry name" value="Xyl_isomerase-like_TIM-brl"/>
</dbReference>
<evidence type="ECO:0000313" key="3">
    <source>
        <dbReference type="Proteomes" id="UP000017747"/>
    </source>
</evidence>
<dbReference type="PANTHER" id="PTHR12110">
    <property type="entry name" value="HYDROXYPYRUVATE ISOMERASE"/>
    <property type="match status" value="1"/>
</dbReference>
<accession>V7I9N6</accession>
<reference evidence="2 3" key="1">
    <citation type="journal article" date="2014" name="Genome Announc.">
        <title>Genome Sequence of Youngiibacter fragilis, the Type Strain of the Genus Youngiibacter.</title>
        <authorList>
            <person name="Wawrik C.B."/>
            <person name="Callaghan A.V."/>
            <person name="Stamps B.W."/>
            <person name="Wawrik B."/>
        </authorList>
    </citation>
    <scope>NUCLEOTIDE SEQUENCE [LARGE SCALE GENOMIC DNA]</scope>
    <source>
        <strain evidence="2 3">232.1</strain>
    </source>
</reference>
<dbReference type="Proteomes" id="UP000017747">
    <property type="component" value="Unassembled WGS sequence"/>
</dbReference>
<gene>
    <name evidence="2" type="ORF">T472_0200345</name>
</gene>
<dbReference type="OrthoDB" id="9814946at2"/>
<dbReference type="eggNOG" id="COG1082">
    <property type="taxonomic scope" value="Bacteria"/>
</dbReference>
<sequence length="276" mass="32230">MENIAVLSVQYVQYSFEYFLESMEQCGVKNIEFWGAIPHYCRLDYSSREEAHKVLKNIRERIEGKGMKVILYTPETLAYPYSFSHPGERVRNRTIKYFEDAFQDAIALGTKRIFINSGCGLRDLDREVSWNYAVDTIRKICIAAQQYDVELVLEQLQPYESNLVCSLADIERMIENVDCENLKVCLDVVAMEVTGDTVDDFFHALGDRIVHIHLADSNHQILGEGEYPVKDYLNDIEKNKFQGYISLEINDSIYWKDPHDSIRKSMKYLEDYERNK</sequence>
<dbReference type="InterPro" id="IPR036237">
    <property type="entry name" value="Xyl_isomerase-like_sf"/>
</dbReference>
<dbReference type="GO" id="GO:0016853">
    <property type="term" value="F:isomerase activity"/>
    <property type="evidence" value="ECO:0007669"/>
    <property type="project" value="UniProtKB-KW"/>
</dbReference>
<comment type="caution">
    <text evidence="2">The sequence shown here is derived from an EMBL/GenBank/DDBJ whole genome shotgun (WGS) entry which is preliminary data.</text>
</comment>
<dbReference type="InterPro" id="IPR050312">
    <property type="entry name" value="IolE/XylAMocC-like"/>
</dbReference>
<dbReference type="EMBL" id="AXUN02000004">
    <property type="protein sequence ID" value="ETA82573.1"/>
    <property type="molecule type" value="Genomic_DNA"/>
</dbReference>
<dbReference type="STRING" id="994573.T472_0200345"/>
<organism evidence="2 3">
    <name type="scientific">Youngiibacter fragilis 232.1</name>
    <dbReference type="NCBI Taxonomy" id="994573"/>
    <lineage>
        <taxon>Bacteria</taxon>
        <taxon>Bacillati</taxon>
        <taxon>Bacillota</taxon>
        <taxon>Clostridia</taxon>
        <taxon>Eubacteriales</taxon>
        <taxon>Clostridiaceae</taxon>
        <taxon>Youngiibacter</taxon>
    </lineage>
</organism>
<protein>
    <submittedName>
        <fullName evidence="2">Xylose isomerase</fullName>
    </submittedName>
</protein>
<proteinExistence type="predicted"/>
<feature type="domain" description="Xylose isomerase-like TIM barrel" evidence="1">
    <location>
        <begin position="23"/>
        <end position="271"/>
    </location>
</feature>
<dbReference type="Gene3D" id="3.20.20.150">
    <property type="entry name" value="Divalent-metal-dependent TIM barrel enzymes"/>
    <property type="match status" value="1"/>
</dbReference>
<dbReference type="PANTHER" id="PTHR12110:SF21">
    <property type="entry name" value="XYLOSE ISOMERASE-LIKE TIM BARREL DOMAIN-CONTAINING PROTEIN"/>
    <property type="match status" value="1"/>
</dbReference>
<dbReference type="SUPFAM" id="SSF51658">
    <property type="entry name" value="Xylose isomerase-like"/>
    <property type="match status" value="1"/>
</dbReference>
<keyword evidence="2" id="KW-0413">Isomerase</keyword>